<dbReference type="InterPro" id="IPR048868">
    <property type="entry name" value="OGG-like_put"/>
</dbReference>
<evidence type="ECO:0000256" key="1">
    <source>
        <dbReference type="SAM" id="MobiDB-lite"/>
    </source>
</evidence>
<feature type="compositionally biased region" description="Basic and acidic residues" evidence="1">
    <location>
        <begin position="234"/>
        <end position="245"/>
    </location>
</feature>
<accession>A0ABS1NWE3</accession>
<proteinExistence type="predicted"/>
<evidence type="ECO:0000313" key="3">
    <source>
        <dbReference type="Proteomes" id="UP000621386"/>
    </source>
</evidence>
<gene>
    <name evidence="2" type="ORF">JK361_07355</name>
</gene>
<name>A0ABS1NWE3_9ACTN</name>
<protein>
    <submittedName>
        <fullName evidence="2">Uncharacterized protein</fullName>
    </submittedName>
</protein>
<dbReference type="Pfam" id="PF21790">
    <property type="entry name" value="OGG"/>
    <property type="match status" value="1"/>
</dbReference>
<comment type="caution">
    <text evidence="2">The sequence shown here is derived from an EMBL/GenBank/DDBJ whole genome shotgun (WGS) entry which is preliminary data.</text>
</comment>
<organism evidence="2 3">
    <name type="scientific">Streptomyces musisoli</name>
    <dbReference type="NCBI Taxonomy" id="2802280"/>
    <lineage>
        <taxon>Bacteria</taxon>
        <taxon>Bacillati</taxon>
        <taxon>Actinomycetota</taxon>
        <taxon>Actinomycetes</taxon>
        <taxon>Kitasatosporales</taxon>
        <taxon>Streptomycetaceae</taxon>
        <taxon>Streptomyces</taxon>
    </lineage>
</organism>
<evidence type="ECO:0000313" key="2">
    <source>
        <dbReference type="EMBL" id="MBL1104419.1"/>
    </source>
</evidence>
<dbReference type="EMBL" id="JAERRH010000002">
    <property type="protein sequence ID" value="MBL1104419.1"/>
    <property type="molecule type" value="Genomic_DNA"/>
</dbReference>
<dbReference type="Proteomes" id="UP000621386">
    <property type="component" value="Unassembled WGS sequence"/>
</dbReference>
<feature type="region of interest" description="Disordered" evidence="1">
    <location>
        <begin position="208"/>
        <end position="245"/>
    </location>
</feature>
<sequence length="245" mass="26304">MAADEAPAQQLRDRQCDHHVGLTTVLGDSPRLAAADASSWTETLVASYVWGQGDNGYGAYRLGEILRDSSAEAVLGRAVAVLADDGAVAAYRELRGAIRGLGPAFFTKFLYFVGGAVPDVPGPRPLVLDQRIARVVRAYATRVGQEAGLEQPARLATWLWSDGGWTPHRYSVYLRWMHGATEQLTRSTHGPPTPDLLELALFRGAWTPQRAPAGSPGPPDGFTAASEELAAQEGLHETGDCRISD</sequence>
<reference evidence="2 3" key="1">
    <citation type="submission" date="2021-01" db="EMBL/GenBank/DDBJ databases">
        <title>WGS of actinomycetes isolated from Thailand.</title>
        <authorList>
            <person name="Thawai C."/>
        </authorList>
    </citation>
    <scope>NUCLEOTIDE SEQUENCE [LARGE SCALE GENOMIC DNA]</scope>
    <source>
        <strain evidence="2 3">CH5-8</strain>
    </source>
</reference>
<keyword evidence="3" id="KW-1185">Reference proteome</keyword>
<dbReference type="RefSeq" id="WP_201814829.1">
    <property type="nucleotide sequence ID" value="NZ_JAERRH010000002.1"/>
</dbReference>